<proteinExistence type="predicted"/>
<dbReference type="InterPro" id="IPR038268">
    <property type="entry name" value="RHH_sf"/>
</dbReference>
<dbReference type="Pfam" id="PF13467">
    <property type="entry name" value="RHH_4"/>
    <property type="match status" value="1"/>
</dbReference>
<dbReference type="Proteomes" id="UP000277424">
    <property type="component" value="Unassembled WGS sequence"/>
</dbReference>
<dbReference type="OrthoDB" id="8479603at2"/>
<name>A0A420WBI0_9PROT</name>
<accession>A0A420WBI0</accession>
<keyword evidence="2" id="KW-0238">DNA-binding</keyword>
<reference evidence="2 3" key="1">
    <citation type="submission" date="2018-10" db="EMBL/GenBank/DDBJ databases">
        <title>Comparative analysis of microorganisms from saline springs in Andes Mountain Range, Colombia.</title>
        <authorList>
            <person name="Rubin E."/>
        </authorList>
    </citation>
    <scope>NUCLEOTIDE SEQUENCE [LARGE SCALE GENOMIC DNA]</scope>
    <source>
        <strain evidence="2 3">USBA 36</strain>
    </source>
</reference>
<evidence type="ECO:0000313" key="2">
    <source>
        <dbReference type="EMBL" id="RKQ68325.1"/>
    </source>
</evidence>
<dbReference type="AlphaFoldDB" id="A0A420WBI0"/>
<protein>
    <submittedName>
        <fullName evidence="2">Putative DNA-binding ribbon-helix-helix protein</fullName>
    </submittedName>
</protein>
<dbReference type="EMBL" id="RBIG01000003">
    <property type="protein sequence ID" value="RKQ68325.1"/>
    <property type="molecule type" value="Genomic_DNA"/>
</dbReference>
<sequence length="111" mass="12358">MGTSLKSHNVVVNGHRTSMRLEPEMWEALRDISLRENLSINQLCSLVNKVRDRSSLTSAVRVFALAYFRSVAANLDEPAPGHHSMTTPQPLDAALGLTRQQIVAERPQRPV</sequence>
<dbReference type="Gene3D" id="1.10.3990.20">
    <property type="entry name" value="protein bp1543"/>
    <property type="match status" value="1"/>
</dbReference>
<evidence type="ECO:0000313" key="3">
    <source>
        <dbReference type="Proteomes" id="UP000277424"/>
    </source>
</evidence>
<gene>
    <name evidence="2" type="ORF">BCL74_2803</name>
</gene>
<dbReference type="GO" id="GO:0003677">
    <property type="term" value="F:DNA binding"/>
    <property type="evidence" value="ECO:0007669"/>
    <property type="project" value="UniProtKB-KW"/>
</dbReference>
<organism evidence="2 3">
    <name type="scientific">Oceanibaculum indicum</name>
    <dbReference type="NCBI Taxonomy" id="526216"/>
    <lineage>
        <taxon>Bacteria</taxon>
        <taxon>Pseudomonadati</taxon>
        <taxon>Pseudomonadota</taxon>
        <taxon>Alphaproteobacteria</taxon>
        <taxon>Rhodospirillales</taxon>
        <taxon>Oceanibaculaceae</taxon>
        <taxon>Oceanibaculum</taxon>
    </lineage>
</organism>
<evidence type="ECO:0000259" key="1">
    <source>
        <dbReference type="Pfam" id="PF13467"/>
    </source>
</evidence>
<comment type="caution">
    <text evidence="2">The sequence shown here is derived from an EMBL/GenBank/DDBJ whole genome shotgun (WGS) entry which is preliminary data.</text>
</comment>
<feature type="domain" description="Ribbon-helix-helix" evidence="1">
    <location>
        <begin position="6"/>
        <end position="68"/>
    </location>
</feature>
<dbReference type="RefSeq" id="WP_008943981.1">
    <property type="nucleotide sequence ID" value="NZ_RBIG01000003.1"/>
</dbReference>
<dbReference type="InterPro" id="IPR027373">
    <property type="entry name" value="RHH_dom"/>
</dbReference>